<protein>
    <submittedName>
        <fullName evidence="3">FAD-binding oxidoreductase</fullName>
    </submittedName>
</protein>
<proteinExistence type="predicted"/>
<reference evidence="3 4" key="1">
    <citation type="submission" date="2019-02" db="EMBL/GenBank/DDBJ databases">
        <title>Polymorphobacter sp. isolated from the lake at the Tibet of China.</title>
        <authorList>
            <person name="Li A."/>
        </authorList>
    </citation>
    <scope>NUCLEOTIDE SEQUENCE [LARGE SCALE GENOMIC DNA]</scope>
    <source>
        <strain evidence="3 4">DJ1R-1</strain>
    </source>
</reference>
<accession>A0A4Y9ESA5</accession>
<dbReference type="InterPro" id="IPR036188">
    <property type="entry name" value="FAD/NAD-bd_sf"/>
</dbReference>
<dbReference type="GO" id="GO:0016491">
    <property type="term" value="F:oxidoreductase activity"/>
    <property type="evidence" value="ECO:0007669"/>
    <property type="project" value="UniProtKB-KW"/>
</dbReference>
<dbReference type="EMBL" id="SIHO01000001">
    <property type="protein sequence ID" value="TFU06079.1"/>
    <property type="molecule type" value="Genomic_DNA"/>
</dbReference>
<dbReference type="Pfam" id="PF01266">
    <property type="entry name" value="DAO"/>
    <property type="match status" value="1"/>
</dbReference>
<evidence type="ECO:0000313" key="3">
    <source>
        <dbReference type="EMBL" id="TFU06079.1"/>
    </source>
</evidence>
<dbReference type="InterPro" id="IPR006076">
    <property type="entry name" value="FAD-dep_OxRdtase"/>
</dbReference>
<feature type="domain" description="FAD dependent oxidoreductase" evidence="2">
    <location>
        <begin position="29"/>
        <end position="375"/>
    </location>
</feature>
<dbReference type="PRINTS" id="PR00420">
    <property type="entry name" value="RNGMNOXGNASE"/>
</dbReference>
<evidence type="ECO:0000313" key="4">
    <source>
        <dbReference type="Proteomes" id="UP000297737"/>
    </source>
</evidence>
<dbReference type="Gene3D" id="3.50.50.60">
    <property type="entry name" value="FAD/NAD(P)-binding domain"/>
    <property type="match status" value="1"/>
</dbReference>
<dbReference type="AlphaFoldDB" id="A0A4Y9ESA5"/>
<gene>
    <name evidence="3" type="ORF">EUV02_03425</name>
</gene>
<dbReference type="OrthoDB" id="9806601at2"/>
<sequence length="419" mass="43629">MTAYPPSWYAATAHTAPPRPALDGSVDCDVAVIGGGYTGLSSALALARAGHDVRLIEAAKIGWGASGRNGGQAIPGLRKGAAELIDQFGEAPARALNAIGDRARDHFWDLIARENIDCDARRGHVQAAAHPADMAHLRAEITAYQRLGGTGTPVIVEKPDLPAHIASAAYHGGLFDPGAGHVHPLKLALGLATAAERAGAVLHEDTAATAISGATVTTSRGQLRARTVILACDGGIGALAPDLARKVMAVGNSIIATEPLGDMAAKLLPSDAAVADTRFVLDYFRRSADGRLLFAGGEKYLPGAPANVPAFVRPHMLRVFPQLKDARIDYGWSGDVTITLSRFAEVGRRGDVIHAHGYSGQGVMLGCLMGTLIAEALAGNGATFDRLAALPTPAFPGGALLRTPLHVAGMLWYALRDRL</sequence>
<dbReference type="PANTHER" id="PTHR13847">
    <property type="entry name" value="SARCOSINE DEHYDROGENASE-RELATED"/>
    <property type="match status" value="1"/>
</dbReference>
<keyword evidence="4" id="KW-1185">Reference proteome</keyword>
<comment type="caution">
    <text evidence="3">The sequence shown here is derived from an EMBL/GenBank/DDBJ whole genome shotgun (WGS) entry which is preliminary data.</text>
</comment>
<dbReference type="Gene3D" id="3.30.9.10">
    <property type="entry name" value="D-Amino Acid Oxidase, subunit A, domain 2"/>
    <property type="match status" value="1"/>
</dbReference>
<evidence type="ECO:0000256" key="1">
    <source>
        <dbReference type="ARBA" id="ARBA00023002"/>
    </source>
</evidence>
<dbReference type="PANTHER" id="PTHR13847:SF281">
    <property type="entry name" value="FAD DEPENDENT OXIDOREDUCTASE DOMAIN-CONTAINING PROTEIN"/>
    <property type="match status" value="1"/>
</dbReference>
<evidence type="ECO:0000259" key="2">
    <source>
        <dbReference type="Pfam" id="PF01266"/>
    </source>
</evidence>
<keyword evidence="1" id="KW-0560">Oxidoreductase</keyword>
<dbReference type="RefSeq" id="WP_135244803.1">
    <property type="nucleotide sequence ID" value="NZ_SIHO01000001.1"/>
</dbReference>
<organism evidence="3 4">
    <name type="scientific">Glacieibacterium arshaanense</name>
    <dbReference type="NCBI Taxonomy" id="2511025"/>
    <lineage>
        <taxon>Bacteria</taxon>
        <taxon>Pseudomonadati</taxon>
        <taxon>Pseudomonadota</taxon>
        <taxon>Alphaproteobacteria</taxon>
        <taxon>Sphingomonadales</taxon>
        <taxon>Sphingosinicellaceae</taxon>
        <taxon>Glacieibacterium</taxon>
    </lineage>
</organism>
<name>A0A4Y9ESA5_9SPHN</name>
<dbReference type="SUPFAM" id="SSF51905">
    <property type="entry name" value="FAD/NAD(P)-binding domain"/>
    <property type="match status" value="1"/>
</dbReference>
<dbReference type="GO" id="GO:0005737">
    <property type="term" value="C:cytoplasm"/>
    <property type="evidence" value="ECO:0007669"/>
    <property type="project" value="TreeGrafter"/>
</dbReference>
<dbReference type="Proteomes" id="UP000297737">
    <property type="component" value="Unassembled WGS sequence"/>
</dbReference>